<reference evidence="2" key="1">
    <citation type="submission" date="2024-02" db="EMBL/GenBank/DDBJ databases">
        <authorList>
            <consortium name="ELIXIR-Norway"/>
            <consortium name="Elixir Norway"/>
        </authorList>
    </citation>
    <scope>NUCLEOTIDE SEQUENCE</scope>
</reference>
<organism evidence="2 3">
    <name type="scientific">Sphagnum jensenii</name>
    <dbReference type="NCBI Taxonomy" id="128206"/>
    <lineage>
        <taxon>Eukaryota</taxon>
        <taxon>Viridiplantae</taxon>
        <taxon>Streptophyta</taxon>
        <taxon>Embryophyta</taxon>
        <taxon>Bryophyta</taxon>
        <taxon>Sphagnophytina</taxon>
        <taxon>Sphagnopsida</taxon>
        <taxon>Sphagnales</taxon>
        <taxon>Sphagnaceae</taxon>
        <taxon>Sphagnum</taxon>
    </lineage>
</organism>
<sequence>MEWMGTRRRDRWIVQHDACCFGINHQVNGYSHQLFVLDAESEEEESGESVPDEPVAPTCDVHVTENEEQEMPKRRKTPYYDRKQQLELVLAAQELSELGDPGLNPAKLDEEEERGVKHKCADIWQDEECLRLIREGILSEEVLRNVEQAQMQQKKVYAARKGKHLFEGLVTGQTMVKMKKPGKRRALSASWEGPYQFVGHSDGKGNLDFEEGCRLCIVQDGEGHQWERSRRDLQIFYIPLD</sequence>
<dbReference type="Proteomes" id="UP001497444">
    <property type="component" value="Unassembled WGS sequence"/>
</dbReference>
<comment type="caution">
    <text evidence="2">The sequence shown here is derived from an EMBL/GenBank/DDBJ whole genome shotgun (WGS) entry which is preliminary data.</text>
</comment>
<proteinExistence type="predicted"/>
<gene>
    <name evidence="2" type="ORF">CSSPJE1EN1_LOCUS29041</name>
</gene>
<protein>
    <submittedName>
        <fullName evidence="2">Uncharacterized protein</fullName>
    </submittedName>
</protein>
<accession>A0ABP0VIG9</accession>
<evidence type="ECO:0000313" key="2">
    <source>
        <dbReference type="EMBL" id="CAK9253663.1"/>
    </source>
</evidence>
<keyword evidence="3" id="KW-1185">Reference proteome</keyword>
<evidence type="ECO:0000256" key="1">
    <source>
        <dbReference type="SAM" id="MobiDB-lite"/>
    </source>
</evidence>
<feature type="compositionally biased region" description="Acidic residues" evidence="1">
    <location>
        <begin position="39"/>
        <end position="51"/>
    </location>
</feature>
<dbReference type="EMBL" id="CAXAQS010000931">
    <property type="protein sequence ID" value="CAK9253663.1"/>
    <property type="molecule type" value="Genomic_DNA"/>
</dbReference>
<evidence type="ECO:0000313" key="3">
    <source>
        <dbReference type="Proteomes" id="UP001497444"/>
    </source>
</evidence>
<name>A0ABP0VIG9_9BRYO</name>
<feature type="region of interest" description="Disordered" evidence="1">
    <location>
        <begin position="39"/>
        <end position="58"/>
    </location>
</feature>